<feature type="non-terminal residue" evidence="1">
    <location>
        <position position="53"/>
    </location>
</feature>
<gene>
    <name evidence="1" type="ORF">AAFF_G00098900</name>
</gene>
<sequence>MLNVIHCCKMHKYMISLLLKQSSSLVGGTVAYSRSDQSCPRYGLLLNSPTRQR</sequence>
<accession>A0AAD7RVD0</accession>
<dbReference type="EMBL" id="JAINUG010000164">
    <property type="protein sequence ID" value="KAJ8390970.1"/>
    <property type="molecule type" value="Genomic_DNA"/>
</dbReference>
<dbReference type="AlphaFoldDB" id="A0AAD7RVD0"/>
<comment type="caution">
    <text evidence="1">The sequence shown here is derived from an EMBL/GenBank/DDBJ whole genome shotgun (WGS) entry which is preliminary data.</text>
</comment>
<reference evidence="1" key="1">
    <citation type="journal article" date="2023" name="Science">
        <title>Genome structures resolve the early diversification of teleost fishes.</title>
        <authorList>
            <person name="Parey E."/>
            <person name="Louis A."/>
            <person name="Montfort J."/>
            <person name="Bouchez O."/>
            <person name="Roques C."/>
            <person name="Iampietro C."/>
            <person name="Lluch J."/>
            <person name="Castinel A."/>
            <person name="Donnadieu C."/>
            <person name="Desvignes T."/>
            <person name="Floi Bucao C."/>
            <person name="Jouanno E."/>
            <person name="Wen M."/>
            <person name="Mejri S."/>
            <person name="Dirks R."/>
            <person name="Jansen H."/>
            <person name="Henkel C."/>
            <person name="Chen W.J."/>
            <person name="Zahm M."/>
            <person name="Cabau C."/>
            <person name="Klopp C."/>
            <person name="Thompson A.W."/>
            <person name="Robinson-Rechavi M."/>
            <person name="Braasch I."/>
            <person name="Lecointre G."/>
            <person name="Bobe J."/>
            <person name="Postlethwait J.H."/>
            <person name="Berthelot C."/>
            <person name="Roest Crollius H."/>
            <person name="Guiguen Y."/>
        </authorList>
    </citation>
    <scope>NUCLEOTIDE SEQUENCE</scope>
    <source>
        <strain evidence="1">NC1722</strain>
    </source>
</reference>
<organism evidence="1 2">
    <name type="scientific">Aldrovandia affinis</name>
    <dbReference type="NCBI Taxonomy" id="143900"/>
    <lineage>
        <taxon>Eukaryota</taxon>
        <taxon>Metazoa</taxon>
        <taxon>Chordata</taxon>
        <taxon>Craniata</taxon>
        <taxon>Vertebrata</taxon>
        <taxon>Euteleostomi</taxon>
        <taxon>Actinopterygii</taxon>
        <taxon>Neopterygii</taxon>
        <taxon>Teleostei</taxon>
        <taxon>Notacanthiformes</taxon>
        <taxon>Halosauridae</taxon>
        <taxon>Aldrovandia</taxon>
    </lineage>
</organism>
<name>A0AAD7RVD0_9TELE</name>
<evidence type="ECO:0000313" key="2">
    <source>
        <dbReference type="Proteomes" id="UP001221898"/>
    </source>
</evidence>
<keyword evidence="2" id="KW-1185">Reference proteome</keyword>
<proteinExistence type="predicted"/>
<protein>
    <submittedName>
        <fullName evidence="1">Uncharacterized protein</fullName>
    </submittedName>
</protein>
<evidence type="ECO:0000313" key="1">
    <source>
        <dbReference type="EMBL" id="KAJ8390970.1"/>
    </source>
</evidence>
<dbReference type="Proteomes" id="UP001221898">
    <property type="component" value="Unassembled WGS sequence"/>
</dbReference>